<feature type="binding site" evidence="5">
    <location>
        <begin position="95"/>
        <end position="97"/>
    </location>
    <ligand>
        <name>biotin</name>
        <dbReference type="ChEBI" id="CHEBI:57586"/>
    </ligand>
</feature>
<dbReference type="PROSITE" id="PS51733">
    <property type="entry name" value="BPL_LPL_CATALYTIC"/>
    <property type="match status" value="1"/>
</dbReference>
<evidence type="ECO:0000256" key="1">
    <source>
        <dbReference type="ARBA" id="ARBA00022598"/>
    </source>
</evidence>
<dbReference type="SUPFAM" id="SSF50037">
    <property type="entry name" value="C-terminal domain of transcriptional repressors"/>
    <property type="match status" value="1"/>
</dbReference>
<protein>
    <recommendedName>
        <fullName evidence="5">Bifunctional ligase/repressor BirA</fullName>
    </recommendedName>
    <alternativeName>
        <fullName evidence="5">Biotin--[acetyl-CoA-carboxylase] ligase</fullName>
        <ecNumber evidence="5">6.3.4.15</ecNumber>
    </alternativeName>
    <alternativeName>
        <fullName evidence="5">Biotin--protein ligase</fullName>
    </alternativeName>
    <alternativeName>
        <fullName evidence="5">Biotin-[acetyl-CoA carboxylase] synthetase</fullName>
    </alternativeName>
</protein>
<dbReference type="InterPro" id="IPR030855">
    <property type="entry name" value="Bifunct_BirA"/>
</dbReference>
<dbReference type="Gene3D" id="2.30.30.100">
    <property type="match status" value="1"/>
</dbReference>
<reference evidence="7 8" key="1">
    <citation type="submission" date="2018-03" db="EMBL/GenBank/DDBJ databases">
        <title>Genome sequence of Moorella humiferrea DSM 23265.</title>
        <authorList>
            <person name="Poehlein A."/>
            <person name="Daniel R."/>
        </authorList>
    </citation>
    <scope>NUCLEOTIDE SEQUENCE [LARGE SCALE GENOMIC DNA]</scope>
    <source>
        <strain evidence="7 8">DSM 23265</strain>
    </source>
</reference>
<dbReference type="NCBIfam" id="TIGR00121">
    <property type="entry name" value="birA_ligase"/>
    <property type="match status" value="1"/>
</dbReference>
<evidence type="ECO:0000313" key="8">
    <source>
        <dbReference type="Proteomes" id="UP000238415"/>
    </source>
</evidence>
<dbReference type="PANTHER" id="PTHR12835:SF5">
    <property type="entry name" value="BIOTIN--PROTEIN LIGASE"/>
    <property type="match status" value="1"/>
</dbReference>
<dbReference type="EC" id="6.3.4.15" evidence="5"/>
<keyword evidence="5" id="KW-0804">Transcription</keyword>
<dbReference type="PANTHER" id="PTHR12835">
    <property type="entry name" value="BIOTIN PROTEIN LIGASE"/>
    <property type="match status" value="1"/>
</dbReference>
<dbReference type="SUPFAM" id="SSF55681">
    <property type="entry name" value="Class II aaRS and biotin synthetases"/>
    <property type="match status" value="1"/>
</dbReference>
<comment type="caution">
    <text evidence="7">The sequence shown here is derived from an EMBL/GenBank/DDBJ whole genome shotgun (WGS) entry which is preliminary data.</text>
</comment>
<dbReference type="Gene3D" id="1.10.10.10">
    <property type="entry name" value="Winged helix-like DNA-binding domain superfamily/Winged helix DNA-binding domain"/>
    <property type="match status" value="1"/>
</dbReference>
<dbReference type="InterPro" id="IPR036388">
    <property type="entry name" value="WH-like_DNA-bd_sf"/>
</dbReference>
<sequence length="329" mass="36820">MGMEGSKHQVLDYLRRHRGEYISGEELSRQLAITRTAVWKHIQALRREGYRIDAQTRRGYCLLGTPDCLYPEEVAVGLKTSWLGRQLYYYDEVGSTNQVAKELADNGAPEGTVVVAEAQSGGRGRRGRLWLSPPQKGIWFSLIFRPRVAPTQASQLTLLAAVAVAAAVRKYTGLPPGIKWPNDILLGGRKVCGILTEIKAEMDAVEYIVQGIGLNVNAEADDFTPDVRPYATSLFLELGRRVARLPLFQEMLYQLEKWYERWQEEGFEPVRRAWKEASVTLGREVAVNSWREVTTGVAVDIDAEGALKVRTAGGEVRRFTSGEVTLRPV</sequence>
<accession>A0A2T0AU32</accession>
<dbReference type="AlphaFoldDB" id="A0A2T0AU32"/>
<feature type="binding site" evidence="5">
    <location>
        <begin position="123"/>
        <end position="125"/>
    </location>
    <ligand>
        <name>biotin</name>
        <dbReference type="ChEBI" id="CHEBI:57586"/>
    </ligand>
</feature>
<dbReference type="GO" id="GO:0003677">
    <property type="term" value="F:DNA binding"/>
    <property type="evidence" value="ECO:0007669"/>
    <property type="project" value="UniProtKB-UniRule"/>
</dbReference>
<dbReference type="Pfam" id="PF08279">
    <property type="entry name" value="HTH_11"/>
    <property type="match status" value="1"/>
</dbReference>
<dbReference type="InterPro" id="IPR008988">
    <property type="entry name" value="Transcriptional_repressor_C"/>
</dbReference>
<name>A0A2T0AU32_9FIRM</name>
<dbReference type="GO" id="GO:0004077">
    <property type="term" value="F:biotin--[biotin carboxyl-carrier protein] ligase activity"/>
    <property type="evidence" value="ECO:0007669"/>
    <property type="project" value="UniProtKB-UniRule"/>
</dbReference>
<evidence type="ECO:0000259" key="6">
    <source>
        <dbReference type="PROSITE" id="PS51733"/>
    </source>
</evidence>
<dbReference type="InterPro" id="IPR036390">
    <property type="entry name" value="WH_DNA-bd_sf"/>
</dbReference>
<keyword evidence="4 5" id="KW-0092">Biotin</keyword>
<dbReference type="InterPro" id="IPR004143">
    <property type="entry name" value="BPL_LPL_catalytic"/>
</dbReference>
<dbReference type="GO" id="GO:0016740">
    <property type="term" value="F:transferase activity"/>
    <property type="evidence" value="ECO:0007669"/>
    <property type="project" value="UniProtKB-ARBA"/>
</dbReference>
<keyword evidence="5" id="KW-0238">DNA-binding</keyword>
<evidence type="ECO:0000256" key="5">
    <source>
        <dbReference type="HAMAP-Rule" id="MF_00978"/>
    </source>
</evidence>
<feature type="DNA-binding region" description="H-T-H motif" evidence="5">
    <location>
        <begin position="24"/>
        <end position="43"/>
    </location>
</feature>
<evidence type="ECO:0000256" key="3">
    <source>
        <dbReference type="ARBA" id="ARBA00022840"/>
    </source>
</evidence>
<feature type="binding site" evidence="5">
    <location>
        <position position="119"/>
    </location>
    <ligand>
        <name>biotin</name>
        <dbReference type="ChEBI" id="CHEBI:57586"/>
    </ligand>
</feature>
<gene>
    <name evidence="5 7" type="primary">birA</name>
    <name evidence="7" type="ORF">MOHU_10950</name>
</gene>
<dbReference type="Pfam" id="PF03099">
    <property type="entry name" value="BPL_LplA_LipB"/>
    <property type="match status" value="1"/>
</dbReference>
<dbReference type="InterPro" id="IPR004408">
    <property type="entry name" value="Biotin_CoA_COase_ligase"/>
</dbReference>
<comment type="catalytic activity">
    <reaction evidence="5">
        <text>biotin + L-lysyl-[protein] + ATP = N(6)-biotinyl-L-lysyl-[protein] + AMP + diphosphate + H(+)</text>
        <dbReference type="Rhea" id="RHEA:11756"/>
        <dbReference type="Rhea" id="RHEA-COMP:9752"/>
        <dbReference type="Rhea" id="RHEA-COMP:10505"/>
        <dbReference type="ChEBI" id="CHEBI:15378"/>
        <dbReference type="ChEBI" id="CHEBI:29969"/>
        <dbReference type="ChEBI" id="CHEBI:30616"/>
        <dbReference type="ChEBI" id="CHEBI:33019"/>
        <dbReference type="ChEBI" id="CHEBI:57586"/>
        <dbReference type="ChEBI" id="CHEBI:83144"/>
        <dbReference type="ChEBI" id="CHEBI:456215"/>
        <dbReference type="EC" id="6.3.4.15"/>
    </reaction>
</comment>
<evidence type="ECO:0000256" key="2">
    <source>
        <dbReference type="ARBA" id="ARBA00022741"/>
    </source>
</evidence>
<dbReference type="Proteomes" id="UP000238415">
    <property type="component" value="Unassembled WGS sequence"/>
</dbReference>
<dbReference type="GO" id="GO:0009249">
    <property type="term" value="P:protein lipoylation"/>
    <property type="evidence" value="ECO:0007669"/>
    <property type="project" value="UniProtKB-ARBA"/>
</dbReference>
<dbReference type="InterPro" id="IPR013196">
    <property type="entry name" value="HTH_11"/>
</dbReference>
<feature type="domain" description="BPL/LPL catalytic" evidence="6">
    <location>
        <begin position="75"/>
        <end position="263"/>
    </location>
</feature>
<keyword evidence="8" id="KW-1185">Reference proteome</keyword>
<dbReference type="GO" id="GO:0005737">
    <property type="term" value="C:cytoplasm"/>
    <property type="evidence" value="ECO:0007669"/>
    <property type="project" value="TreeGrafter"/>
</dbReference>
<keyword evidence="3 5" id="KW-0067">ATP-binding</keyword>
<evidence type="ECO:0000256" key="4">
    <source>
        <dbReference type="ARBA" id="ARBA00023267"/>
    </source>
</evidence>
<proteinExistence type="inferred from homology"/>
<dbReference type="InterPro" id="IPR003142">
    <property type="entry name" value="BPL_C"/>
</dbReference>
<keyword evidence="2 5" id="KW-0547">Nucleotide-binding</keyword>
<dbReference type="OrthoDB" id="9807064at2"/>
<dbReference type="Gene3D" id="3.30.930.10">
    <property type="entry name" value="Bira Bifunctional Protein, Domain 2"/>
    <property type="match status" value="1"/>
</dbReference>
<dbReference type="EMBL" id="PVXM01000015">
    <property type="protein sequence ID" value="PRR73953.1"/>
    <property type="molecule type" value="Genomic_DNA"/>
</dbReference>
<keyword evidence="5" id="KW-0805">Transcription regulation</keyword>
<dbReference type="Pfam" id="PF02237">
    <property type="entry name" value="BPL_C"/>
    <property type="match status" value="1"/>
</dbReference>
<evidence type="ECO:0000313" key="7">
    <source>
        <dbReference type="EMBL" id="PRR73953.1"/>
    </source>
</evidence>
<dbReference type="GO" id="GO:0005524">
    <property type="term" value="F:ATP binding"/>
    <property type="evidence" value="ECO:0007669"/>
    <property type="project" value="UniProtKB-UniRule"/>
</dbReference>
<keyword evidence="5" id="KW-0678">Repressor</keyword>
<dbReference type="GO" id="GO:0006355">
    <property type="term" value="P:regulation of DNA-templated transcription"/>
    <property type="evidence" value="ECO:0007669"/>
    <property type="project" value="UniProtKB-UniRule"/>
</dbReference>
<dbReference type="InterPro" id="IPR045864">
    <property type="entry name" value="aa-tRNA-synth_II/BPL/LPL"/>
</dbReference>
<comment type="function">
    <text evidence="5">Acts both as a biotin--[acetyl-CoA-carboxylase] ligase and a repressor.</text>
</comment>
<dbReference type="SUPFAM" id="SSF46785">
    <property type="entry name" value="Winged helix' DNA-binding domain"/>
    <property type="match status" value="1"/>
</dbReference>
<comment type="similarity">
    <text evidence="5">Belongs to the biotin--protein ligase family.</text>
</comment>
<organism evidence="7 8">
    <name type="scientific">Neomoorella humiferrea</name>
    <dbReference type="NCBI Taxonomy" id="676965"/>
    <lineage>
        <taxon>Bacteria</taxon>
        <taxon>Bacillati</taxon>
        <taxon>Bacillota</taxon>
        <taxon>Clostridia</taxon>
        <taxon>Neomoorellales</taxon>
        <taxon>Neomoorellaceae</taxon>
        <taxon>Neomoorella</taxon>
    </lineage>
</organism>
<dbReference type="HAMAP" id="MF_00978">
    <property type="entry name" value="Bifunct_BirA"/>
    <property type="match status" value="1"/>
</dbReference>
<keyword evidence="1 5" id="KW-0436">Ligase</keyword>
<dbReference type="CDD" id="cd16442">
    <property type="entry name" value="BPL"/>
    <property type="match status" value="1"/>
</dbReference>
<feature type="binding site" evidence="5">
    <location>
        <position position="190"/>
    </location>
    <ligand>
        <name>biotin</name>
        <dbReference type="ChEBI" id="CHEBI:57586"/>
    </ligand>
</feature>